<dbReference type="STRING" id="1245469.S58_56360"/>
<evidence type="ECO:0000313" key="13">
    <source>
        <dbReference type="EMBL" id="BAM91613.1"/>
    </source>
</evidence>
<evidence type="ECO:0000259" key="11">
    <source>
        <dbReference type="Pfam" id="PF00593"/>
    </source>
</evidence>
<keyword evidence="14" id="KW-1185">Reference proteome</keyword>
<dbReference type="InterPro" id="IPR037066">
    <property type="entry name" value="Plug_dom_sf"/>
</dbReference>
<evidence type="ECO:0000256" key="2">
    <source>
        <dbReference type="ARBA" id="ARBA00022448"/>
    </source>
</evidence>
<dbReference type="GO" id="GO:0015344">
    <property type="term" value="F:siderophore uptake transmembrane transporter activity"/>
    <property type="evidence" value="ECO:0007669"/>
    <property type="project" value="TreeGrafter"/>
</dbReference>
<proteinExistence type="inferred from homology"/>
<dbReference type="Pfam" id="PF00593">
    <property type="entry name" value="TonB_dep_Rec_b-barrel"/>
    <property type="match status" value="1"/>
</dbReference>
<dbReference type="RefSeq" id="WP_015668699.1">
    <property type="nucleotide sequence ID" value="NC_020453.1"/>
</dbReference>
<gene>
    <name evidence="13" type="ORF">S58_56360</name>
</gene>
<feature type="signal peptide" evidence="10">
    <location>
        <begin position="1"/>
        <end position="24"/>
    </location>
</feature>
<evidence type="ECO:0000256" key="3">
    <source>
        <dbReference type="ARBA" id="ARBA00022452"/>
    </source>
</evidence>
<dbReference type="GO" id="GO:0009279">
    <property type="term" value="C:cell outer membrane"/>
    <property type="evidence" value="ECO:0007669"/>
    <property type="project" value="UniProtKB-SubCell"/>
</dbReference>
<keyword evidence="7 8" id="KW-0998">Cell outer membrane</keyword>
<dbReference type="Gene3D" id="2.40.170.20">
    <property type="entry name" value="TonB-dependent receptor, beta-barrel domain"/>
    <property type="match status" value="1"/>
</dbReference>
<dbReference type="PATRIC" id="fig|1245469.3.peg.5769"/>
<dbReference type="KEGG" id="aol:S58_56360"/>
<dbReference type="InterPro" id="IPR036942">
    <property type="entry name" value="Beta-barrel_TonB_sf"/>
</dbReference>
<dbReference type="Pfam" id="PF07715">
    <property type="entry name" value="Plug"/>
    <property type="match status" value="1"/>
</dbReference>
<evidence type="ECO:0000256" key="4">
    <source>
        <dbReference type="ARBA" id="ARBA00022692"/>
    </source>
</evidence>
<evidence type="ECO:0000256" key="8">
    <source>
        <dbReference type="PROSITE-ProRule" id="PRU01360"/>
    </source>
</evidence>
<dbReference type="Gene3D" id="2.170.130.10">
    <property type="entry name" value="TonB-dependent receptor, plug domain"/>
    <property type="match status" value="1"/>
</dbReference>
<evidence type="ECO:0000256" key="7">
    <source>
        <dbReference type="ARBA" id="ARBA00023237"/>
    </source>
</evidence>
<evidence type="ECO:0000256" key="6">
    <source>
        <dbReference type="ARBA" id="ARBA00023136"/>
    </source>
</evidence>
<feature type="domain" description="TonB-dependent receptor-like beta-barrel" evidence="11">
    <location>
        <begin position="222"/>
        <end position="742"/>
    </location>
</feature>
<evidence type="ECO:0000256" key="5">
    <source>
        <dbReference type="ARBA" id="ARBA00023077"/>
    </source>
</evidence>
<dbReference type="GeneID" id="301819373"/>
<evidence type="ECO:0000256" key="9">
    <source>
        <dbReference type="RuleBase" id="RU003357"/>
    </source>
</evidence>
<comment type="similarity">
    <text evidence="8 9">Belongs to the TonB-dependent receptor family.</text>
</comment>
<dbReference type="eggNOG" id="COG4771">
    <property type="taxonomic scope" value="Bacteria"/>
</dbReference>
<dbReference type="InterPro" id="IPR012910">
    <property type="entry name" value="Plug_dom"/>
</dbReference>
<dbReference type="PANTHER" id="PTHR30069">
    <property type="entry name" value="TONB-DEPENDENT OUTER MEMBRANE RECEPTOR"/>
    <property type="match status" value="1"/>
</dbReference>
<dbReference type="OrthoDB" id="8428213at2"/>
<dbReference type="GO" id="GO:0044718">
    <property type="term" value="P:siderophore transmembrane transport"/>
    <property type="evidence" value="ECO:0007669"/>
    <property type="project" value="TreeGrafter"/>
</dbReference>
<dbReference type="SUPFAM" id="SSF56935">
    <property type="entry name" value="Porins"/>
    <property type="match status" value="1"/>
</dbReference>
<keyword evidence="10" id="KW-0732">Signal</keyword>
<dbReference type="InterPro" id="IPR039426">
    <property type="entry name" value="TonB-dep_rcpt-like"/>
</dbReference>
<evidence type="ECO:0000313" key="14">
    <source>
        <dbReference type="Proteomes" id="UP000011841"/>
    </source>
</evidence>
<keyword evidence="5 9" id="KW-0798">TonB box</keyword>
<dbReference type="Proteomes" id="UP000011841">
    <property type="component" value="Chromosome"/>
</dbReference>
<dbReference type="PANTHER" id="PTHR30069:SF39">
    <property type="entry name" value="BLL6183 PROTEIN"/>
    <property type="match status" value="1"/>
</dbReference>
<keyword evidence="4 8" id="KW-0812">Transmembrane</keyword>
<sequence>MTRLSALKSALLATCALLPTAAFAQQTLQTIEVVGVSPVQGSEIAKDKIPSNVETIGARELDHSRAPSLLDGILQSVPGVSLSDQTGNAFQRDLNYRGQTASPVLGTPQGIAVYQNGTRINEAFGDVVNWDLIPEMAIARMTLMPNNPLFGLNATGGALSIEMKNGFTYQGAETQLFGGSFGRLQSGAQYGWNNGTYSAYIAAEGAYDRGWRDYSSASQIRRMYADFGARGDTAEFHLSFTGADNKLGSVAATPIEMLNQRWSSVYTWPQSLRLQMQMVQASLKWAPTDTLSVQANGYYRNYKSSRIDGNGTEVQDDGGGFFVLQDAAGTPWGINRNGPVANTLAGDAALGQIDRNTVKTDSYGGSLQATSTTQLFGHDNHFVVGASVDHGNTNFQATSELGTIDNNLFVTGLGVYIDQPNAGLAPVNLNAKNTYLGVYATNTFDITSQLALTAGGRFNWAQINLRDQTGFAPLLNSDNNFQRFNPVVGLTYKITPNMTAYAGYSEANRAPTPLELGCSDPANPCLIDNFLIADPPLKQVVSRTVEGGLRGEISGGGSAYAAAPPPYRKAPVKAAAVDDGWRLRWGLSLFRTENSDDIIQVVDPANPVRGYFKNAGNTLRQGVEAKLDLAWNRWTAYANYTFIDATFRSAFDVNDPFLGVPVGVVSGNHIPGIPAHRLKLGAEYAVTDDWKVGASVNYVGSQYLLHDETNVYPKVPAYWVVNVNTSYQVTKNVEVFGLVQNLFNQRYYSAGTVFDPAGFNTAGGGTAFALNDPRSMVPGMPLAAYAGIRAKF</sequence>
<dbReference type="EMBL" id="AP012603">
    <property type="protein sequence ID" value="BAM91613.1"/>
    <property type="molecule type" value="Genomic_DNA"/>
</dbReference>
<feature type="chain" id="PRO_5004062219" description="TonB-dependent receptor" evidence="10">
    <location>
        <begin position="25"/>
        <end position="792"/>
    </location>
</feature>
<dbReference type="PROSITE" id="PS52016">
    <property type="entry name" value="TONB_DEPENDENT_REC_3"/>
    <property type="match status" value="1"/>
</dbReference>
<organism evidence="13 14">
    <name type="scientific">Bradyrhizobium oligotrophicum S58</name>
    <dbReference type="NCBI Taxonomy" id="1245469"/>
    <lineage>
        <taxon>Bacteria</taxon>
        <taxon>Pseudomonadati</taxon>
        <taxon>Pseudomonadota</taxon>
        <taxon>Alphaproteobacteria</taxon>
        <taxon>Hyphomicrobiales</taxon>
        <taxon>Nitrobacteraceae</taxon>
        <taxon>Bradyrhizobium</taxon>
    </lineage>
</organism>
<protein>
    <recommendedName>
        <fullName evidence="15">TonB-dependent receptor</fullName>
    </recommendedName>
</protein>
<evidence type="ECO:0000256" key="10">
    <source>
        <dbReference type="SAM" id="SignalP"/>
    </source>
</evidence>
<name>M4ZCR9_9BRAD</name>
<keyword evidence="2 8" id="KW-0813">Transport</keyword>
<dbReference type="InterPro" id="IPR000531">
    <property type="entry name" value="Beta-barrel_TonB"/>
</dbReference>
<keyword evidence="3 8" id="KW-1134">Transmembrane beta strand</keyword>
<reference evidence="13 14" key="1">
    <citation type="journal article" date="2013" name="Appl. Environ. Microbiol.">
        <title>Genome analysis suggests that the soil oligotrophic bacterium Agromonas oligotrophica (Bradyrhizobium oligotrophicum) is a nitrogen-fixing symbiont of Aeschynomene indica.</title>
        <authorList>
            <person name="Okubo T."/>
            <person name="Fukushima S."/>
            <person name="Itakura M."/>
            <person name="Oshima K."/>
            <person name="Longtonglang A."/>
            <person name="Teaumroong N."/>
            <person name="Mitsui H."/>
            <person name="Hattori M."/>
            <person name="Hattori R."/>
            <person name="Hattori T."/>
            <person name="Minamisawa K."/>
        </authorList>
    </citation>
    <scope>NUCLEOTIDE SEQUENCE [LARGE SCALE GENOMIC DNA]</scope>
    <source>
        <strain evidence="13 14">S58</strain>
    </source>
</reference>
<feature type="domain" description="TonB-dependent receptor plug" evidence="12">
    <location>
        <begin position="46"/>
        <end position="158"/>
    </location>
</feature>
<comment type="subcellular location">
    <subcellularLocation>
        <location evidence="1 8">Cell outer membrane</location>
        <topology evidence="1 8">Multi-pass membrane protein</topology>
    </subcellularLocation>
</comment>
<evidence type="ECO:0008006" key="15">
    <source>
        <dbReference type="Google" id="ProtNLM"/>
    </source>
</evidence>
<dbReference type="HOGENOM" id="CLU_008654_0_0_5"/>
<keyword evidence="6 8" id="KW-0472">Membrane</keyword>
<dbReference type="AlphaFoldDB" id="M4ZCR9"/>
<evidence type="ECO:0000256" key="1">
    <source>
        <dbReference type="ARBA" id="ARBA00004571"/>
    </source>
</evidence>
<evidence type="ECO:0000259" key="12">
    <source>
        <dbReference type="Pfam" id="PF07715"/>
    </source>
</evidence>
<accession>M4ZCR9</accession>